<feature type="domain" description="Asteroid" evidence="3">
    <location>
        <begin position="264"/>
        <end position="334"/>
    </location>
</feature>
<reference evidence="4 5" key="1">
    <citation type="journal article" date="2018" name="G3 (Bethesda)">
        <title>A High-Quality Reference Genome for the Invasive Mosquitofish Gambusia affinis Using a Chicago Library.</title>
        <authorList>
            <person name="Hoffberg S.L."/>
            <person name="Troendle N.J."/>
            <person name="Glenn T.C."/>
            <person name="Mahmud O."/>
            <person name="Louha S."/>
            <person name="Chalopin D."/>
            <person name="Bennetzen J.L."/>
            <person name="Mauricio R."/>
        </authorList>
    </citation>
    <scope>NUCLEOTIDE SEQUENCE [LARGE SCALE GENOMIC DNA]</scope>
    <source>
        <strain evidence="4">NE01/NJP1002.9</strain>
        <tissue evidence="4">Muscle</tissue>
    </source>
</reference>
<dbReference type="Gene3D" id="3.40.50.1010">
    <property type="entry name" value="5'-nuclease"/>
    <property type="match status" value="1"/>
</dbReference>
<dbReference type="STRING" id="33528.ENSGAFP00000027247"/>
<dbReference type="InterPro" id="IPR029060">
    <property type="entry name" value="PIN-like_dom_sf"/>
</dbReference>
<organism evidence="4 5">
    <name type="scientific">Gambusia affinis</name>
    <name type="common">Western mosquitofish</name>
    <name type="synonym">Heterandria affinis</name>
    <dbReference type="NCBI Taxonomy" id="33528"/>
    <lineage>
        <taxon>Eukaryota</taxon>
        <taxon>Metazoa</taxon>
        <taxon>Chordata</taxon>
        <taxon>Craniata</taxon>
        <taxon>Vertebrata</taxon>
        <taxon>Euteleostomi</taxon>
        <taxon>Actinopterygii</taxon>
        <taxon>Neopterygii</taxon>
        <taxon>Teleostei</taxon>
        <taxon>Neoteleostei</taxon>
        <taxon>Acanthomorphata</taxon>
        <taxon>Ovalentaria</taxon>
        <taxon>Atherinomorphae</taxon>
        <taxon>Cyprinodontiformes</taxon>
        <taxon>Poeciliidae</taxon>
        <taxon>Poeciliinae</taxon>
        <taxon>Gambusia</taxon>
    </lineage>
</organism>
<gene>
    <name evidence="4" type="ORF">CCH79_00008495</name>
</gene>
<dbReference type="AlphaFoldDB" id="A0A315UVZ7"/>
<dbReference type="PANTHER" id="PTHR15665:SF1">
    <property type="entry name" value="PROTEIN ASTEROID HOMOLOG 1"/>
    <property type="match status" value="1"/>
</dbReference>
<evidence type="ECO:0000313" key="4">
    <source>
        <dbReference type="EMBL" id="PWA15424.1"/>
    </source>
</evidence>
<feature type="region of interest" description="Disordered" evidence="2">
    <location>
        <begin position="539"/>
        <end position="570"/>
    </location>
</feature>
<dbReference type="SUPFAM" id="SSF88723">
    <property type="entry name" value="PIN domain-like"/>
    <property type="match status" value="1"/>
</dbReference>
<dbReference type="EMBL" id="NHOQ01002708">
    <property type="protein sequence ID" value="PWA15424.1"/>
    <property type="molecule type" value="Genomic_DNA"/>
</dbReference>
<protein>
    <recommendedName>
        <fullName evidence="3">Asteroid domain-containing protein</fullName>
    </recommendedName>
</protein>
<feature type="compositionally biased region" description="Basic residues" evidence="2">
    <location>
        <begin position="796"/>
        <end position="809"/>
    </location>
</feature>
<sequence length="838" mass="91203">MPVSVLDSSRSTVGSNLLLCEDKQGITSSISAWGRAGYEGAKVQDACYPPALFNLEFVSSAEDVAESTAWLQCFPIHCRTTSSWVKVSGLSQNRAEGLLSFLRCANAWFIPGKPRFVPPDIVGTAVRHWDVMGVQGLTTYVESNRNFLQDVRFRDSRLVIDGCSLYFRLYFNYGFDQQHGGDYDAFACFLNEFLSALEICKIEPYVVLDGGMDPSDKKFATLRQRLQSKIKEADSICHGRNGSVLPILVRKVFIQVLNQRGIPLVQCPAEADWEIACLAHQWNCPVLTNDSDFYIFDLPAGYLPLNFFQWTNLNGKASQRYIPSRCYTTNSLCRWFGGMNRELLPLCAVLTGNDYSAPKETETLLALIDVSALGRGGVRGRGKAPASRIEGILIWLSSFPNVTEALKEVSRLMDGAAGAGRRGHGGELSSQLLAAMQEYNIKAQSSLAPWFSEGTLAPRGKTSGLAHLPECLSLAAARGQLSPFALDAFVMQRVLLIPQVENSKLASSHCSSRPIRQAVYGILLQKAANTASPVSGAKLAKAGQVQMQGTRSDRGRGRGGRGRGQQGPEHMFNAAPLQTQLHGSGSPIFVEEYDRLDLNLSKKQVEPVILWSHIHLDGLSQAPAAVRLGALYEVLGVTQAALAPVPLHLQLAVAVTGFWLREATPTPSQSLLKALVIGMIYGELTLNNQPGAPHRQRVRPGERRGVDVGAAHCLSQWQSCLWSALCLNQLLLVPLPEPSVSFGTLVHGLFRYLKGGSTVESLLPGGSLSGQLCFCLLDAVKDCSLKANPSGFGLGKKNRGRGRGRRGRGGRGQSQGGGRVSEEINNRFALLMSEEEED</sequence>
<evidence type="ECO:0000256" key="2">
    <source>
        <dbReference type="SAM" id="MobiDB-lite"/>
    </source>
</evidence>
<feature type="compositionally biased region" description="Gly residues" evidence="2">
    <location>
        <begin position="810"/>
        <end position="819"/>
    </location>
</feature>
<dbReference type="Proteomes" id="UP000250572">
    <property type="component" value="Unassembled WGS sequence"/>
</dbReference>
<proteinExistence type="inferred from homology"/>
<dbReference type="InterPro" id="IPR026832">
    <property type="entry name" value="Asteroid"/>
</dbReference>
<dbReference type="Pfam" id="PF12813">
    <property type="entry name" value="XPG_I_2"/>
    <property type="match status" value="1"/>
</dbReference>
<comment type="similarity">
    <text evidence="1">Belongs to the asteroid family.</text>
</comment>
<dbReference type="InterPro" id="IPR039436">
    <property type="entry name" value="Asteroid_dom"/>
</dbReference>
<evidence type="ECO:0000259" key="3">
    <source>
        <dbReference type="Pfam" id="PF12813"/>
    </source>
</evidence>
<evidence type="ECO:0000256" key="1">
    <source>
        <dbReference type="ARBA" id="ARBA00007398"/>
    </source>
</evidence>
<dbReference type="PANTHER" id="PTHR15665">
    <property type="entry name" value="ASTEROID PROTEIN"/>
    <property type="match status" value="1"/>
</dbReference>
<feature type="region of interest" description="Disordered" evidence="2">
    <location>
        <begin position="794"/>
        <end position="823"/>
    </location>
</feature>
<comment type="caution">
    <text evidence="4">The sequence shown here is derived from an EMBL/GenBank/DDBJ whole genome shotgun (WGS) entry which is preliminary data.</text>
</comment>
<name>A0A315UVZ7_GAMAF</name>
<keyword evidence="5" id="KW-1185">Reference proteome</keyword>
<evidence type="ECO:0000313" key="5">
    <source>
        <dbReference type="Proteomes" id="UP000250572"/>
    </source>
</evidence>
<accession>A0A315UVZ7</accession>